<sequence length="162" mass="18980">MSKSTCGIISFIAKRKSEDHVMQFFRDLNEQCNNLKSHVLLMDPIPPISKIFSYIPKQERQIMENIMLNELKIKSNATNTQLNRNYCGKMGHAKSTCYRKNDFPYGHDNKGLKNSSRKVCTHCGHNSHTIYVCYMKHDFPHRHKFYIVEKKNPGKVTKTRQE</sequence>
<organism evidence="1 2">
    <name type="scientific">Vigna mungo</name>
    <name type="common">Black gram</name>
    <name type="synonym">Phaseolus mungo</name>
    <dbReference type="NCBI Taxonomy" id="3915"/>
    <lineage>
        <taxon>Eukaryota</taxon>
        <taxon>Viridiplantae</taxon>
        <taxon>Streptophyta</taxon>
        <taxon>Embryophyta</taxon>
        <taxon>Tracheophyta</taxon>
        <taxon>Spermatophyta</taxon>
        <taxon>Magnoliopsida</taxon>
        <taxon>eudicotyledons</taxon>
        <taxon>Gunneridae</taxon>
        <taxon>Pentapetalae</taxon>
        <taxon>rosids</taxon>
        <taxon>fabids</taxon>
        <taxon>Fabales</taxon>
        <taxon>Fabaceae</taxon>
        <taxon>Papilionoideae</taxon>
        <taxon>50 kb inversion clade</taxon>
        <taxon>NPAAA clade</taxon>
        <taxon>indigoferoid/millettioid clade</taxon>
        <taxon>Phaseoleae</taxon>
        <taxon>Vigna</taxon>
    </lineage>
</organism>
<dbReference type="EMBL" id="CP144695">
    <property type="protein sequence ID" value="WVZ06640.1"/>
    <property type="molecule type" value="Genomic_DNA"/>
</dbReference>
<dbReference type="PANTHER" id="PTHR34222">
    <property type="entry name" value="GAG_PRE-INTEGRS DOMAIN-CONTAINING PROTEIN"/>
    <property type="match status" value="1"/>
</dbReference>
<reference evidence="1 2" key="1">
    <citation type="journal article" date="2023" name="Life. Sci Alliance">
        <title>Evolutionary insights into 3D genome organization and epigenetic landscape of Vigna mungo.</title>
        <authorList>
            <person name="Junaid A."/>
            <person name="Singh B."/>
            <person name="Bhatia S."/>
        </authorList>
    </citation>
    <scope>NUCLEOTIDE SEQUENCE [LARGE SCALE GENOMIC DNA]</scope>
    <source>
        <strain evidence="1">Urdbean</strain>
    </source>
</reference>
<name>A0AAQ3NCT9_VIGMU</name>
<keyword evidence="2" id="KW-1185">Reference proteome</keyword>
<evidence type="ECO:0000313" key="2">
    <source>
        <dbReference type="Proteomes" id="UP001374535"/>
    </source>
</evidence>
<accession>A0AAQ3NCT9</accession>
<protein>
    <submittedName>
        <fullName evidence="1">Uncharacterized protein</fullName>
    </submittedName>
</protein>
<proteinExistence type="predicted"/>
<evidence type="ECO:0000313" key="1">
    <source>
        <dbReference type="EMBL" id="WVZ06640.1"/>
    </source>
</evidence>
<gene>
    <name evidence="1" type="ORF">V8G54_019986</name>
</gene>
<dbReference type="AlphaFoldDB" id="A0AAQ3NCT9"/>
<dbReference type="Proteomes" id="UP001374535">
    <property type="component" value="Chromosome 6"/>
</dbReference>
<dbReference type="PANTHER" id="PTHR34222:SF99">
    <property type="entry name" value="PROTEIN, PUTATIVE-RELATED"/>
    <property type="match status" value="1"/>
</dbReference>